<keyword evidence="2" id="KW-0472">Membrane</keyword>
<protein>
    <submittedName>
        <fullName evidence="3">YbbR domain-containing protein</fullName>
    </submittedName>
</protein>
<dbReference type="Gene3D" id="2.170.120.40">
    <property type="entry name" value="YbbR-like domain"/>
    <property type="match status" value="1"/>
</dbReference>
<keyword evidence="2" id="KW-0812">Transmembrane</keyword>
<dbReference type="RefSeq" id="WP_074644754.1">
    <property type="nucleotide sequence ID" value="NZ_AP025286.1"/>
</dbReference>
<feature type="compositionally biased region" description="Low complexity" evidence="1">
    <location>
        <begin position="323"/>
        <end position="334"/>
    </location>
</feature>
<gene>
    <name evidence="3" type="ORF">SAMN04487977_1099</name>
</gene>
<evidence type="ECO:0000313" key="3">
    <source>
        <dbReference type="EMBL" id="SEQ70787.1"/>
    </source>
</evidence>
<dbReference type="Proteomes" id="UP000182360">
    <property type="component" value="Unassembled WGS sequence"/>
</dbReference>
<dbReference type="PANTHER" id="PTHR37804:SF1">
    <property type="entry name" value="CDAA REGULATORY PROTEIN CDAR"/>
    <property type="match status" value="1"/>
</dbReference>
<sequence length="334" mass="36872">MNTKHLRDKILDKWPAKVICLIIAIFLYFFHQASMIDSKTIVVPLEIIENGIVMHMGNTPGSVSVVVRAGEETIKSVLPSDISASICLDTITQKGTYKIPVKITLSESLMAYDPFEVKLKDDSITIDVDKKAIKYVPIVPSVVGEVAHGYEIDSISMSPSTVEIAGPESVVNATEQIYTTRLNVSNAEINFSTETSYQKLNKLLTVLDEGPFKAEVTIKPQAMERTFQGIPIEIFNLDDSLEIKDELPSVMIKLSGTMPVLENYILSKHAVQLNLKDVTEPGEYEIPLRYVLPANLQLVEKSDEEITVTVIKKSEKKAESEEAAANSADEAGVQ</sequence>
<dbReference type="PANTHER" id="PTHR37804">
    <property type="entry name" value="CDAA REGULATORY PROTEIN CDAR"/>
    <property type="match status" value="1"/>
</dbReference>
<dbReference type="Pfam" id="PF07949">
    <property type="entry name" value="YbbR"/>
    <property type="match status" value="1"/>
</dbReference>
<keyword evidence="2" id="KW-1133">Transmembrane helix</keyword>
<accession>A0A1H9I891</accession>
<evidence type="ECO:0000313" key="4">
    <source>
        <dbReference type="Proteomes" id="UP000182360"/>
    </source>
</evidence>
<dbReference type="AlphaFoldDB" id="A0A1H9I891"/>
<dbReference type="Gene3D" id="2.170.120.30">
    <property type="match status" value="2"/>
</dbReference>
<feature type="transmembrane region" description="Helical" evidence="2">
    <location>
        <begin position="14"/>
        <end position="31"/>
    </location>
</feature>
<dbReference type="EMBL" id="FOFU01000009">
    <property type="protein sequence ID" value="SEQ70787.1"/>
    <property type="molecule type" value="Genomic_DNA"/>
</dbReference>
<keyword evidence="4" id="KW-1185">Reference proteome</keyword>
<dbReference type="OrthoDB" id="356399at2"/>
<dbReference type="STRING" id="163.SAMN04487775_102107"/>
<proteinExistence type="predicted"/>
<dbReference type="InterPro" id="IPR012505">
    <property type="entry name" value="YbbR"/>
</dbReference>
<dbReference type="InterPro" id="IPR053154">
    <property type="entry name" value="c-di-AMP_regulator"/>
</dbReference>
<evidence type="ECO:0000256" key="1">
    <source>
        <dbReference type="SAM" id="MobiDB-lite"/>
    </source>
</evidence>
<evidence type="ECO:0000256" key="2">
    <source>
        <dbReference type="SAM" id="Phobius"/>
    </source>
</evidence>
<name>A0A1H9I891_9SPIR</name>
<organism evidence="3 4">
    <name type="scientific">Treponema bryantii</name>
    <dbReference type="NCBI Taxonomy" id="163"/>
    <lineage>
        <taxon>Bacteria</taxon>
        <taxon>Pseudomonadati</taxon>
        <taxon>Spirochaetota</taxon>
        <taxon>Spirochaetia</taxon>
        <taxon>Spirochaetales</taxon>
        <taxon>Treponemataceae</taxon>
        <taxon>Treponema</taxon>
    </lineage>
</organism>
<feature type="region of interest" description="Disordered" evidence="1">
    <location>
        <begin position="313"/>
        <end position="334"/>
    </location>
</feature>
<reference evidence="3 4" key="1">
    <citation type="submission" date="2016-10" db="EMBL/GenBank/DDBJ databases">
        <authorList>
            <person name="de Groot N.N."/>
        </authorList>
    </citation>
    <scope>NUCLEOTIDE SEQUENCE [LARGE SCALE GENOMIC DNA]</scope>
    <source>
        <strain evidence="3 4">B25</strain>
    </source>
</reference>